<accession>A0A9X3TXX4</accession>
<sequence>MKRILNFEKPITLRSSQHRRRRLRPQLPLGLVLLGVALGGAGYWGFGAGLFEGNVTAQSDGKAFPRCGHGPRINCVIDGDTFYFEGDKVRISSIDAPEISSPQCSREAKLGEQATQRLQEILNAGSFTLVRTEDRDRDKYGRQLRDVMRDGKSIGDQLVEEGLAHPWRGFKRSWCR</sequence>
<proteinExistence type="predicted"/>
<evidence type="ECO:0000313" key="4">
    <source>
        <dbReference type="Proteomes" id="UP001141619"/>
    </source>
</evidence>
<feature type="transmembrane region" description="Helical" evidence="1">
    <location>
        <begin position="27"/>
        <end position="46"/>
    </location>
</feature>
<dbReference type="InterPro" id="IPR016071">
    <property type="entry name" value="Staphylococal_nuclease_OB-fold"/>
</dbReference>
<dbReference type="AlphaFoldDB" id="A0A9X3TXX4"/>
<dbReference type="SMART" id="SM00318">
    <property type="entry name" value="SNc"/>
    <property type="match status" value="1"/>
</dbReference>
<dbReference type="EMBL" id="JANWOI010000002">
    <property type="protein sequence ID" value="MDA5193703.1"/>
    <property type="molecule type" value="Genomic_DNA"/>
</dbReference>
<dbReference type="InterPro" id="IPR035437">
    <property type="entry name" value="SNase_OB-fold_sf"/>
</dbReference>
<comment type="caution">
    <text evidence="3">The sequence shown here is derived from an EMBL/GenBank/DDBJ whole genome shotgun (WGS) entry which is preliminary data.</text>
</comment>
<dbReference type="Proteomes" id="UP001141619">
    <property type="component" value="Unassembled WGS sequence"/>
</dbReference>
<evidence type="ECO:0000256" key="1">
    <source>
        <dbReference type="SAM" id="Phobius"/>
    </source>
</evidence>
<dbReference type="Gene3D" id="2.40.50.90">
    <property type="match status" value="1"/>
</dbReference>
<gene>
    <name evidence="3" type="ORF">NYP16_07015</name>
</gene>
<dbReference type="Pfam" id="PF00565">
    <property type="entry name" value="SNase"/>
    <property type="match status" value="1"/>
</dbReference>
<reference evidence="3" key="2">
    <citation type="journal article" date="2023" name="Syst. Appl. Microbiol.">
        <title>Govania unica gen. nov., sp. nov., a rare biosphere bacterium that represents a novel family in the class Alphaproteobacteria.</title>
        <authorList>
            <person name="Vandamme P."/>
            <person name="Peeters C."/>
            <person name="Hettiarachchi A."/>
            <person name="Cnockaert M."/>
            <person name="Carlier A."/>
        </authorList>
    </citation>
    <scope>NUCLEOTIDE SEQUENCE</scope>
    <source>
        <strain evidence="3">LMG 31809</strain>
    </source>
</reference>
<keyword evidence="1" id="KW-0472">Membrane</keyword>
<keyword evidence="1" id="KW-1133">Transmembrane helix</keyword>
<evidence type="ECO:0000259" key="2">
    <source>
        <dbReference type="PROSITE" id="PS50830"/>
    </source>
</evidence>
<dbReference type="RefSeq" id="WP_274943401.1">
    <property type="nucleotide sequence ID" value="NZ_JANWOI010000002.1"/>
</dbReference>
<keyword evidence="4" id="KW-1185">Reference proteome</keyword>
<protein>
    <submittedName>
        <fullName evidence="3">Thermonuclease family protein</fullName>
    </submittedName>
</protein>
<name>A0A9X3TXX4_9PROT</name>
<keyword evidence="1" id="KW-0812">Transmembrane</keyword>
<dbReference type="SUPFAM" id="SSF50199">
    <property type="entry name" value="Staphylococcal nuclease"/>
    <property type="match status" value="1"/>
</dbReference>
<evidence type="ECO:0000313" key="3">
    <source>
        <dbReference type="EMBL" id="MDA5193703.1"/>
    </source>
</evidence>
<feature type="domain" description="TNase-like" evidence="2">
    <location>
        <begin position="72"/>
        <end position="164"/>
    </location>
</feature>
<organism evidence="3 4">
    <name type="scientific">Govanella unica</name>
    <dbReference type="NCBI Taxonomy" id="2975056"/>
    <lineage>
        <taxon>Bacteria</taxon>
        <taxon>Pseudomonadati</taxon>
        <taxon>Pseudomonadota</taxon>
        <taxon>Alphaproteobacteria</taxon>
        <taxon>Emcibacterales</taxon>
        <taxon>Govanellaceae</taxon>
        <taxon>Govanella</taxon>
    </lineage>
</organism>
<dbReference type="PROSITE" id="PS50830">
    <property type="entry name" value="TNASE_3"/>
    <property type="match status" value="1"/>
</dbReference>
<reference evidence="3" key="1">
    <citation type="submission" date="2022-08" db="EMBL/GenBank/DDBJ databases">
        <authorList>
            <person name="Vandamme P."/>
            <person name="Hettiarachchi A."/>
            <person name="Peeters C."/>
            <person name="Cnockaert M."/>
            <person name="Carlier A."/>
        </authorList>
    </citation>
    <scope>NUCLEOTIDE SEQUENCE</scope>
    <source>
        <strain evidence="3">LMG 31809</strain>
    </source>
</reference>